<keyword evidence="16" id="KW-1185">Reference proteome</keyword>
<proteinExistence type="inferred from homology"/>
<keyword evidence="6" id="KW-0812">Transmembrane</keyword>
<comment type="pathway">
    <text evidence="3">Secondary metabolite biosynthesis.</text>
</comment>
<evidence type="ECO:0000256" key="11">
    <source>
        <dbReference type="ARBA" id="ARBA00023033"/>
    </source>
</evidence>
<dbReference type="Proteomes" id="UP000076871">
    <property type="component" value="Unassembled WGS sequence"/>
</dbReference>
<dbReference type="PANTHER" id="PTHR46300">
    <property type="entry name" value="P450, PUTATIVE (EUROFUNG)-RELATED-RELATED"/>
    <property type="match status" value="1"/>
</dbReference>
<comment type="subcellular location">
    <subcellularLocation>
        <location evidence="2">Membrane</location>
        <topology evidence="2">Single-pass membrane protein</topology>
    </subcellularLocation>
</comment>
<reference evidence="15 16" key="1">
    <citation type="journal article" date="2016" name="Mol. Biol. Evol.">
        <title>Comparative Genomics of Early-Diverging Mushroom-Forming Fungi Provides Insights into the Origins of Lignocellulose Decay Capabilities.</title>
        <authorList>
            <person name="Nagy L.G."/>
            <person name="Riley R."/>
            <person name="Tritt A."/>
            <person name="Adam C."/>
            <person name="Daum C."/>
            <person name="Floudas D."/>
            <person name="Sun H."/>
            <person name="Yadav J.S."/>
            <person name="Pangilinan J."/>
            <person name="Larsson K.H."/>
            <person name="Matsuura K."/>
            <person name="Barry K."/>
            <person name="Labutti K."/>
            <person name="Kuo R."/>
            <person name="Ohm R.A."/>
            <person name="Bhattacharya S.S."/>
            <person name="Shirouzu T."/>
            <person name="Yoshinaga Y."/>
            <person name="Martin F.M."/>
            <person name="Grigoriev I.V."/>
            <person name="Hibbett D.S."/>
        </authorList>
    </citation>
    <scope>NUCLEOTIDE SEQUENCE [LARGE SCALE GENOMIC DNA]</scope>
    <source>
        <strain evidence="15 16">93-53</strain>
    </source>
</reference>
<dbReference type="Pfam" id="PF00067">
    <property type="entry name" value="p450"/>
    <property type="match status" value="1"/>
</dbReference>
<evidence type="ECO:0000256" key="5">
    <source>
        <dbReference type="ARBA" id="ARBA00022617"/>
    </source>
</evidence>
<keyword evidence="11 14" id="KW-0503">Monooxygenase</keyword>
<feature type="binding site" description="axial binding residue" evidence="13">
    <location>
        <position position="441"/>
    </location>
    <ligand>
        <name>heme</name>
        <dbReference type="ChEBI" id="CHEBI:30413"/>
    </ligand>
    <ligandPart>
        <name>Fe</name>
        <dbReference type="ChEBI" id="CHEBI:18248"/>
    </ligandPart>
</feature>
<dbReference type="GO" id="GO:0016705">
    <property type="term" value="F:oxidoreductase activity, acting on paired donors, with incorporation or reduction of molecular oxygen"/>
    <property type="evidence" value="ECO:0007669"/>
    <property type="project" value="InterPro"/>
</dbReference>
<accession>A0A165CWZ6</accession>
<protein>
    <submittedName>
        <fullName evidence="15">Cytochrome P450</fullName>
    </submittedName>
</protein>
<dbReference type="PRINTS" id="PR00463">
    <property type="entry name" value="EP450I"/>
</dbReference>
<comment type="similarity">
    <text evidence="4 14">Belongs to the cytochrome P450 family.</text>
</comment>
<dbReference type="InterPro" id="IPR050364">
    <property type="entry name" value="Cytochrome_P450_fung"/>
</dbReference>
<dbReference type="InParanoid" id="A0A165CWZ6"/>
<evidence type="ECO:0000256" key="1">
    <source>
        <dbReference type="ARBA" id="ARBA00001971"/>
    </source>
</evidence>
<dbReference type="PANTHER" id="PTHR46300:SF7">
    <property type="entry name" value="P450, PUTATIVE (EUROFUNG)-RELATED"/>
    <property type="match status" value="1"/>
</dbReference>
<evidence type="ECO:0000256" key="10">
    <source>
        <dbReference type="ARBA" id="ARBA00023004"/>
    </source>
</evidence>
<evidence type="ECO:0000313" key="15">
    <source>
        <dbReference type="EMBL" id="KZT03623.1"/>
    </source>
</evidence>
<gene>
    <name evidence="15" type="ORF">LAESUDRAFT_704269</name>
</gene>
<evidence type="ECO:0000256" key="12">
    <source>
        <dbReference type="ARBA" id="ARBA00023136"/>
    </source>
</evidence>
<evidence type="ECO:0000256" key="13">
    <source>
        <dbReference type="PIRSR" id="PIRSR602401-1"/>
    </source>
</evidence>
<dbReference type="CDD" id="cd11065">
    <property type="entry name" value="CYP64-like"/>
    <property type="match status" value="1"/>
</dbReference>
<comment type="cofactor">
    <cofactor evidence="1 13">
        <name>heme</name>
        <dbReference type="ChEBI" id="CHEBI:30413"/>
    </cofactor>
</comment>
<dbReference type="GO" id="GO:0016020">
    <property type="term" value="C:membrane"/>
    <property type="evidence" value="ECO:0007669"/>
    <property type="project" value="UniProtKB-SubCell"/>
</dbReference>
<dbReference type="GO" id="GO:0020037">
    <property type="term" value="F:heme binding"/>
    <property type="evidence" value="ECO:0007669"/>
    <property type="project" value="InterPro"/>
</dbReference>
<keyword evidence="5 13" id="KW-0349">Heme</keyword>
<evidence type="ECO:0000256" key="14">
    <source>
        <dbReference type="RuleBase" id="RU000461"/>
    </source>
</evidence>
<dbReference type="Gene3D" id="1.10.630.10">
    <property type="entry name" value="Cytochrome P450"/>
    <property type="match status" value="1"/>
</dbReference>
<evidence type="ECO:0000256" key="7">
    <source>
        <dbReference type="ARBA" id="ARBA00022723"/>
    </source>
</evidence>
<name>A0A165CWZ6_9APHY</name>
<dbReference type="InterPro" id="IPR002401">
    <property type="entry name" value="Cyt_P450_E_grp-I"/>
</dbReference>
<dbReference type="RefSeq" id="XP_040761363.1">
    <property type="nucleotide sequence ID" value="XM_040906545.1"/>
</dbReference>
<keyword evidence="8" id="KW-1133">Transmembrane helix</keyword>
<evidence type="ECO:0000256" key="6">
    <source>
        <dbReference type="ARBA" id="ARBA00022692"/>
    </source>
</evidence>
<organism evidence="15 16">
    <name type="scientific">Laetiporus sulphureus 93-53</name>
    <dbReference type="NCBI Taxonomy" id="1314785"/>
    <lineage>
        <taxon>Eukaryota</taxon>
        <taxon>Fungi</taxon>
        <taxon>Dikarya</taxon>
        <taxon>Basidiomycota</taxon>
        <taxon>Agaricomycotina</taxon>
        <taxon>Agaricomycetes</taxon>
        <taxon>Polyporales</taxon>
        <taxon>Laetiporus</taxon>
    </lineage>
</organism>
<dbReference type="AlphaFoldDB" id="A0A165CWZ6"/>
<evidence type="ECO:0000256" key="4">
    <source>
        <dbReference type="ARBA" id="ARBA00010617"/>
    </source>
</evidence>
<dbReference type="InterPro" id="IPR001128">
    <property type="entry name" value="Cyt_P450"/>
</dbReference>
<dbReference type="STRING" id="1314785.A0A165CWZ6"/>
<dbReference type="PROSITE" id="PS00086">
    <property type="entry name" value="CYTOCHROME_P450"/>
    <property type="match status" value="1"/>
</dbReference>
<evidence type="ECO:0000313" key="16">
    <source>
        <dbReference type="Proteomes" id="UP000076871"/>
    </source>
</evidence>
<evidence type="ECO:0000256" key="3">
    <source>
        <dbReference type="ARBA" id="ARBA00005179"/>
    </source>
</evidence>
<dbReference type="GO" id="GO:0005506">
    <property type="term" value="F:iron ion binding"/>
    <property type="evidence" value="ECO:0007669"/>
    <property type="project" value="InterPro"/>
</dbReference>
<dbReference type="EMBL" id="KV427642">
    <property type="protein sequence ID" value="KZT03623.1"/>
    <property type="molecule type" value="Genomic_DNA"/>
</dbReference>
<evidence type="ECO:0000256" key="2">
    <source>
        <dbReference type="ARBA" id="ARBA00004167"/>
    </source>
</evidence>
<dbReference type="InterPro" id="IPR036396">
    <property type="entry name" value="Cyt_P450_sf"/>
</dbReference>
<dbReference type="OrthoDB" id="2789670at2759"/>
<dbReference type="GeneID" id="63823574"/>
<keyword evidence="12" id="KW-0472">Membrane</keyword>
<dbReference type="InterPro" id="IPR017972">
    <property type="entry name" value="Cyt_P450_CS"/>
</dbReference>
<sequence length="513" mass="58408">MGIISLALALAAVYYTWTYLNKPKKNLPPGPKPLPIVGNILNLVARELWLPASKWAQEYGGIVYIHVFGQSLVFLNDYEVALELLEKRGAIYSDRPGFVMAGELCGCNNMVAFARYGDQTRRHRRLMQQALGISSIRRYEPLLEVEVKDLLKRMLVSPEDYTGNIQRYAGSMTLNTVYGYHVQSNEDKYIKMADEVVNILANDISSGGGIWPVDIIPALQYLPDWFPGSAFKRKAATWKAKLENFVDRPYEWVKERMRDGTAVPSFCSTLLEDLQERCEKEADPQRESDIKWTANSIYASSIDTMLTTVDHFILAMILHPEKLVKAQEEMDRVVGSGRLPTFADRPSLPYLEAIMNESLRWGAPVPLSLPHRLMEDDVYNGMFIPKGSLVFGNVWTMIRDPKLFPNPEEFLPERYLETVDEHTARRRDPRNYVFGFGRRRCPGNHLAESSLWIVMASMVATLDMKKAVDAQGNVIEPTISFENSVFRTPSPFKCDIRPRSEQALRLVRQATEA</sequence>
<keyword evidence="9 14" id="KW-0560">Oxidoreductase</keyword>
<keyword evidence="10 13" id="KW-0408">Iron</keyword>
<dbReference type="SUPFAM" id="SSF48264">
    <property type="entry name" value="Cytochrome P450"/>
    <property type="match status" value="1"/>
</dbReference>
<keyword evidence="7 13" id="KW-0479">Metal-binding</keyword>
<evidence type="ECO:0000256" key="8">
    <source>
        <dbReference type="ARBA" id="ARBA00022989"/>
    </source>
</evidence>
<dbReference type="GO" id="GO:0004497">
    <property type="term" value="F:monooxygenase activity"/>
    <property type="evidence" value="ECO:0007669"/>
    <property type="project" value="UniProtKB-KW"/>
</dbReference>
<evidence type="ECO:0000256" key="9">
    <source>
        <dbReference type="ARBA" id="ARBA00023002"/>
    </source>
</evidence>